<dbReference type="PANTHER" id="PTHR36156">
    <property type="entry name" value="SLR2101 PROTEIN"/>
    <property type="match status" value="1"/>
</dbReference>
<dbReference type="CDD" id="cd02231">
    <property type="entry name" value="cupin_BLL6423-like"/>
    <property type="match status" value="1"/>
</dbReference>
<sequence>MSVRRVVTGTDSAGKSVLVSDGVVPHSHDFESMPGQSQIRVWFTAGTPTSQTPEAEPTNNHGPVVPGPGGASFLIVRYAPDSVVMSPDFDPLAAGQELEAYAPDLAELFEPNGMHKTPSIDYGVVLEGEVWLELDDGVQVQLTPGDTIVQVAARHAWRNKTKAPATVAFVLTGVDA</sequence>
<evidence type="ECO:0000313" key="3">
    <source>
        <dbReference type="Proteomes" id="UP000824166"/>
    </source>
</evidence>
<evidence type="ECO:0000313" key="2">
    <source>
        <dbReference type="EMBL" id="MBU8865913.1"/>
    </source>
</evidence>
<dbReference type="Pfam" id="PF07883">
    <property type="entry name" value="Cupin_2"/>
    <property type="match status" value="1"/>
</dbReference>
<dbReference type="EMBL" id="JAHOPC010000002">
    <property type="protein sequence ID" value="MBU8865913.1"/>
    <property type="molecule type" value="Genomic_DNA"/>
</dbReference>
<feature type="domain" description="Cupin type-2" evidence="1">
    <location>
        <begin position="113"/>
        <end position="169"/>
    </location>
</feature>
<reference evidence="2 3" key="1">
    <citation type="submission" date="2021-06" db="EMBL/GenBank/DDBJ databases">
        <authorList>
            <person name="Jeong J.W."/>
        </authorList>
    </citation>
    <scope>NUCLEOTIDE SEQUENCE [LARGE SCALE GENOMIC DNA]</scope>
    <source>
        <strain evidence="2 3">MMS21-TAE1-1</strain>
    </source>
</reference>
<name>A0ABS6I503_9MICC</name>
<dbReference type="Proteomes" id="UP000824166">
    <property type="component" value="Unassembled WGS sequence"/>
</dbReference>
<dbReference type="InterPro" id="IPR047142">
    <property type="entry name" value="OryJ/VirC-like"/>
</dbReference>
<comment type="caution">
    <text evidence="2">The sequence shown here is derived from an EMBL/GenBank/DDBJ whole genome shotgun (WGS) entry which is preliminary data.</text>
</comment>
<evidence type="ECO:0000259" key="1">
    <source>
        <dbReference type="Pfam" id="PF07883"/>
    </source>
</evidence>
<protein>
    <submittedName>
        <fullName evidence="2">Cupin domain-containing protein</fullName>
    </submittedName>
</protein>
<proteinExistence type="predicted"/>
<organism evidence="2 3">
    <name type="scientific">Paenarthrobacter aromaticivorans</name>
    <dbReference type="NCBI Taxonomy" id="2849150"/>
    <lineage>
        <taxon>Bacteria</taxon>
        <taxon>Bacillati</taxon>
        <taxon>Actinomycetota</taxon>
        <taxon>Actinomycetes</taxon>
        <taxon>Micrococcales</taxon>
        <taxon>Micrococcaceae</taxon>
        <taxon>Paenarthrobacter</taxon>
    </lineage>
</organism>
<dbReference type="InterPro" id="IPR013096">
    <property type="entry name" value="Cupin_2"/>
</dbReference>
<keyword evidence="3" id="KW-1185">Reference proteome</keyword>
<dbReference type="RefSeq" id="WP_216923740.1">
    <property type="nucleotide sequence ID" value="NZ_JAHOPC010000002.1"/>
</dbReference>
<dbReference type="PANTHER" id="PTHR36156:SF2">
    <property type="entry name" value="CUPIN TYPE-2 DOMAIN-CONTAINING PROTEIN"/>
    <property type="match status" value="1"/>
</dbReference>
<accession>A0ABS6I503</accession>
<gene>
    <name evidence="2" type="ORF">KSW38_06375</name>
</gene>